<dbReference type="PROSITE" id="PS50949">
    <property type="entry name" value="HTH_GNTR"/>
    <property type="match status" value="1"/>
</dbReference>
<feature type="domain" description="HTH gntR-type" evidence="6">
    <location>
        <begin position="12"/>
        <end position="80"/>
    </location>
</feature>
<dbReference type="InterPro" id="IPR015421">
    <property type="entry name" value="PyrdxlP-dep_Trfase_major"/>
</dbReference>
<dbReference type="CDD" id="cd07377">
    <property type="entry name" value="WHTH_GntR"/>
    <property type="match status" value="1"/>
</dbReference>
<dbReference type="Gene3D" id="3.40.640.10">
    <property type="entry name" value="Type I PLP-dependent aspartate aminotransferase-like (Major domain)"/>
    <property type="match status" value="1"/>
</dbReference>
<comment type="caution">
    <text evidence="7">The sequence shown here is derived from an EMBL/GenBank/DDBJ whole genome shotgun (WGS) entry which is preliminary data.</text>
</comment>
<evidence type="ECO:0000256" key="4">
    <source>
        <dbReference type="ARBA" id="ARBA00023125"/>
    </source>
</evidence>
<evidence type="ECO:0000256" key="1">
    <source>
        <dbReference type="ARBA" id="ARBA00005384"/>
    </source>
</evidence>
<dbReference type="CDD" id="cd00609">
    <property type="entry name" value="AAT_like"/>
    <property type="match status" value="1"/>
</dbReference>
<dbReference type="GO" id="GO:0030170">
    <property type="term" value="F:pyridoxal phosphate binding"/>
    <property type="evidence" value="ECO:0007669"/>
    <property type="project" value="InterPro"/>
</dbReference>
<dbReference type="Gene3D" id="1.10.10.10">
    <property type="entry name" value="Winged helix-like DNA-binding domain superfamily/Winged helix DNA-binding domain"/>
    <property type="match status" value="1"/>
</dbReference>
<dbReference type="InterPro" id="IPR051446">
    <property type="entry name" value="HTH_trans_reg/aminotransferase"/>
</dbReference>
<dbReference type="AlphaFoldDB" id="A0A840LLD4"/>
<dbReference type="InterPro" id="IPR015422">
    <property type="entry name" value="PyrdxlP-dep_Trfase_small"/>
</dbReference>
<dbReference type="PANTHER" id="PTHR46577">
    <property type="entry name" value="HTH-TYPE TRANSCRIPTIONAL REGULATORY PROTEIN GABR"/>
    <property type="match status" value="1"/>
</dbReference>
<reference evidence="7 8" key="1">
    <citation type="submission" date="2020-08" db="EMBL/GenBank/DDBJ databases">
        <title>Functional genomics of gut bacteria from endangered species of beetles.</title>
        <authorList>
            <person name="Carlos-Shanley C."/>
        </authorList>
    </citation>
    <scope>NUCLEOTIDE SEQUENCE [LARGE SCALE GENOMIC DNA]</scope>
    <source>
        <strain evidence="7 8">S00239</strain>
    </source>
</reference>
<dbReference type="InterPro" id="IPR000524">
    <property type="entry name" value="Tscrpt_reg_HTH_GntR"/>
</dbReference>
<gene>
    <name evidence="7" type="ORF">HNP55_004671</name>
</gene>
<evidence type="ECO:0000313" key="7">
    <source>
        <dbReference type="EMBL" id="MBB4846117.1"/>
    </source>
</evidence>
<keyword evidence="4 7" id="KW-0238">DNA-binding</keyword>
<keyword evidence="5" id="KW-0804">Transcription</keyword>
<evidence type="ECO:0000256" key="2">
    <source>
        <dbReference type="ARBA" id="ARBA00022898"/>
    </source>
</evidence>
<evidence type="ECO:0000256" key="5">
    <source>
        <dbReference type="ARBA" id="ARBA00023163"/>
    </source>
</evidence>
<dbReference type="Pfam" id="PF00392">
    <property type="entry name" value="GntR"/>
    <property type="match status" value="1"/>
</dbReference>
<dbReference type="InterPro" id="IPR015424">
    <property type="entry name" value="PyrdxlP-dep_Trfase"/>
</dbReference>
<evidence type="ECO:0000313" key="8">
    <source>
        <dbReference type="Proteomes" id="UP000562027"/>
    </source>
</evidence>
<evidence type="ECO:0000256" key="3">
    <source>
        <dbReference type="ARBA" id="ARBA00023015"/>
    </source>
</evidence>
<dbReference type="PANTHER" id="PTHR46577:SF2">
    <property type="entry name" value="TRANSCRIPTIONAL REGULATORY PROTEIN"/>
    <property type="match status" value="1"/>
</dbReference>
<dbReference type="SUPFAM" id="SSF53383">
    <property type="entry name" value="PLP-dependent transferases"/>
    <property type="match status" value="1"/>
</dbReference>
<dbReference type="GO" id="GO:0003700">
    <property type="term" value="F:DNA-binding transcription factor activity"/>
    <property type="evidence" value="ECO:0007669"/>
    <property type="project" value="InterPro"/>
</dbReference>
<dbReference type="SMART" id="SM00345">
    <property type="entry name" value="HTH_GNTR"/>
    <property type="match status" value="1"/>
</dbReference>
<dbReference type="Pfam" id="PF00155">
    <property type="entry name" value="Aminotran_1_2"/>
    <property type="match status" value="1"/>
</dbReference>
<dbReference type="GO" id="GO:0003677">
    <property type="term" value="F:DNA binding"/>
    <property type="evidence" value="ECO:0007669"/>
    <property type="project" value="UniProtKB-KW"/>
</dbReference>
<dbReference type="Gene3D" id="3.90.1150.10">
    <property type="entry name" value="Aspartate Aminotransferase, domain 1"/>
    <property type="match status" value="1"/>
</dbReference>
<comment type="similarity">
    <text evidence="1">In the C-terminal section; belongs to the class-I pyridoxal-phosphate-dependent aminotransferase family.</text>
</comment>
<name>A0A840LLD4_9BURK</name>
<dbReference type="Proteomes" id="UP000562027">
    <property type="component" value="Unassembled WGS sequence"/>
</dbReference>
<organism evidence="7 8">
    <name type="scientific">Roseateles oligotrophus</name>
    <dbReference type="NCBI Taxonomy" id="1769250"/>
    <lineage>
        <taxon>Bacteria</taxon>
        <taxon>Pseudomonadati</taxon>
        <taxon>Pseudomonadota</taxon>
        <taxon>Betaproteobacteria</taxon>
        <taxon>Burkholderiales</taxon>
        <taxon>Sphaerotilaceae</taxon>
        <taxon>Roseateles</taxon>
    </lineage>
</organism>
<keyword evidence="3" id="KW-0805">Transcription regulation</keyword>
<accession>A0A840LLD4</accession>
<keyword evidence="8" id="KW-1185">Reference proteome</keyword>
<evidence type="ECO:0000259" key="6">
    <source>
        <dbReference type="PROSITE" id="PS50949"/>
    </source>
</evidence>
<protein>
    <submittedName>
        <fullName evidence="7">DNA-binding transcriptional MocR family regulator</fullName>
    </submittedName>
</protein>
<dbReference type="SUPFAM" id="SSF46785">
    <property type="entry name" value="Winged helix' DNA-binding domain"/>
    <property type="match status" value="1"/>
</dbReference>
<dbReference type="InterPro" id="IPR004839">
    <property type="entry name" value="Aminotransferase_I/II_large"/>
</dbReference>
<dbReference type="InterPro" id="IPR036390">
    <property type="entry name" value="WH_DNA-bd_sf"/>
</dbReference>
<dbReference type="InterPro" id="IPR036388">
    <property type="entry name" value="WH-like_DNA-bd_sf"/>
</dbReference>
<dbReference type="EMBL" id="JACHLP010000014">
    <property type="protein sequence ID" value="MBB4846117.1"/>
    <property type="molecule type" value="Genomic_DNA"/>
</dbReference>
<sequence>MDDDAALSATAPPLYQKIAALIERAIASGALRPGDRLPSVRALSQQHQVSMSTALQAYRWLENRSAVLARPKSGYFVAQQRPLLPEPQLDLRMEGASFVNIDQVLQEFLYIVDDPLALPRFHAAPARALLPETKLQQLTASINRRHPEYASGYAMTGSAALRQEIARRAINSGAQLRPEEIVITNGGMEAIYLALRSVSSPGDTLVMESPTYFHLLQVSESLGLKVLEIPSHPRTGLSLEALDLATQQAGAVKACVLLPNFPNPTGSLMPQEHKQQLVAMMAERQVSIIESDIYGEMHFGEQRPPTLKSFDRKGDVMLCSAFTKTVAPGYRIGWVAPGRHLLKTRALKMRTSVACPMLQQEVMAQFMREGGYDHHLRKLRAALRSQARHMAEAIARYFPAGCRLSMPQGGLLMWIELPRHVDSREVFALARLEHIGVAPGAAFSTSRRFDHFVRLQYGDLWTPKLDAALRRLGQIVTSLAEREPTGLTQRAAALLRA</sequence>
<dbReference type="RefSeq" id="WP_184304660.1">
    <property type="nucleotide sequence ID" value="NZ_JACHLP010000014.1"/>
</dbReference>
<keyword evidence="2" id="KW-0663">Pyridoxal phosphate</keyword>
<proteinExistence type="inferred from homology"/>